<proteinExistence type="predicted"/>
<dbReference type="VEuPathDB" id="FungiDB:MFRU_031g00190"/>
<accession>A0A5M9JPD6</accession>
<sequence>MRNREAPAGMNLGINDIKFYCTTKRYVPKLGGGHGGVMYDTDIQAGARVSEKVSCALSLMWTLNSQNIEENKGHFQIQICPWFLDFAMSAPFQWTSSIRRQIWAKLTPIRWLIRPIVSRLVYTAIDSVALFEKVLLHEMTHAHPNIDYRTKDVGAFSGYG</sequence>
<dbReference type="Proteomes" id="UP000322873">
    <property type="component" value="Unassembled WGS sequence"/>
</dbReference>
<protein>
    <submittedName>
        <fullName evidence="1">Uncharacterized protein</fullName>
    </submittedName>
</protein>
<comment type="caution">
    <text evidence="1">The sequence shown here is derived from an EMBL/GenBank/DDBJ whole genome shotgun (WGS) entry which is preliminary data.</text>
</comment>
<evidence type="ECO:0000313" key="1">
    <source>
        <dbReference type="EMBL" id="KAA8570567.1"/>
    </source>
</evidence>
<gene>
    <name evidence="1" type="ORF">EYC84_002829</name>
</gene>
<dbReference type="AlphaFoldDB" id="A0A5M9JPD6"/>
<keyword evidence="2" id="KW-1185">Reference proteome</keyword>
<name>A0A5M9JPD6_MONFR</name>
<reference evidence="1 2" key="1">
    <citation type="submission" date="2019-06" db="EMBL/GenBank/DDBJ databases">
        <title>Genome Sequence of the Brown Rot Fungal Pathogen Monilinia fructicola.</title>
        <authorList>
            <person name="De Miccolis Angelini R.M."/>
            <person name="Landi L."/>
            <person name="Abate D."/>
            <person name="Pollastro S."/>
            <person name="Romanazzi G."/>
            <person name="Faretra F."/>
        </authorList>
    </citation>
    <scope>NUCLEOTIDE SEQUENCE [LARGE SCALE GENOMIC DNA]</scope>
    <source>
        <strain evidence="1 2">Mfrc123</strain>
    </source>
</reference>
<evidence type="ECO:0000313" key="2">
    <source>
        <dbReference type="Proteomes" id="UP000322873"/>
    </source>
</evidence>
<organism evidence="1 2">
    <name type="scientific">Monilinia fructicola</name>
    <name type="common">Brown rot fungus</name>
    <name type="synonym">Ciboria fructicola</name>
    <dbReference type="NCBI Taxonomy" id="38448"/>
    <lineage>
        <taxon>Eukaryota</taxon>
        <taxon>Fungi</taxon>
        <taxon>Dikarya</taxon>
        <taxon>Ascomycota</taxon>
        <taxon>Pezizomycotina</taxon>
        <taxon>Leotiomycetes</taxon>
        <taxon>Helotiales</taxon>
        <taxon>Sclerotiniaceae</taxon>
        <taxon>Monilinia</taxon>
    </lineage>
</organism>
<dbReference type="EMBL" id="VICG01000007">
    <property type="protein sequence ID" value="KAA8570567.1"/>
    <property type="molecule type" value="Genomic_DNA"/>
</dbReference>